<feature type="transmembrane region" description="Helical" evidence="1">
    <location>
        <begin position="60"/>
        <end position="84"/>
    </location>
</feature>
<dbReference type="RefSeq" id="WP_170842614.1">
    <property type="nucleotide sequence ID" value="NZ_FNIT01000007.1"/>
</dbReference>
<gene>
    <name evidence="2" type="ORF">SAMN05192530_10783</name>
</gene>
<sequence length="154" mass="17112">MTTRWRVFEREAAAEPSEAARFVPERFAWAALVLPPVWLASHRLWWWAVGALVLEIAFPLLGALSAAPGIGGLLSLLLGVLVALEGPSLRARRLERQGWRERAAFEARDLPEAEILYYGRERRFVAPQAVVPIVALPPRPARTLFDPPSSGLRA</sequence>
<evidence type="ECO:0000313" key="2">
    <source>
        <dbReference type="EMBL" id="SDO50660.1"/>
    </source>
</evidence>
<name>A0A1H0K4G9_9HYPH</name>
<keyword evidence="1" id="KW-0472">Membrane</keyword>
<keyword evidence="1" id="KW-1133">Transmembrane helix</keyword>
<dbReference type="AlphaFoldDB" id="A0A1H0K4G9"/>
<dbReference type="Proteomes" id="UP000198793">
    <property type="component" value="Unassembled WGS sequence"/>
</dbReference>
<organism evidence="2 3">
    <name type="scientific">Aureimonas jatrophae</name>
    <dbReference type="NCBI Taxonomy" id="1166073"/>
    <lineage>
        <taxon>Bacteria</taxon>
        <taxon>Pseudomonadati</taxon>
        <taxon>Pseudomonadota</taxon>
        <taxon>Alphaproteobacteria</taxon>
        <taxon>Hyphomicrobiales</taxon>
        <taxon>Aurantimonadaceae</taxon>
        <taxon>Aureimonas</taxon>
    </lineage>
</organism>
<reference evidence="2 3" key="1">
    <citation type="submission" date="2016-10" db="EMBL/GenBank/DDBJ databases">
        <authorList>
            <person name="de Groot N.N."/>
        </authorList>
    </citation>
    <scope>NUCLEOTIDE SEQUENCE [LARGE SCALE GENOMIC DNA]</scope>
    <source>
        <strain evidence="3">L7-484,KACC 16230,DSM 25025</strain>
    </source>
</reference>
<protein>
    <recommendedName>
        <fullName evidence="4">DUF2628 domain-containing protein</fullName>
    </recommendedName>
</protein>
<evidence type="ECO:0000313" key="3">
    <source>
        <dbReference type="Proteomes" id="UP000198793"/>
    </source>
</evidence>
<dbReference type="EMBL" id="FNIT01000007">
    <property type="protein sequence ID" value="SDO50660.1"/>
    <property type="molecule type" value="Genomic_DNA"/>
</dbReference>
<evidence type="ECO:0000256" key="1">
    <source>
        <dbReference type="SAM" id="Phobius"/>
    </source>
</evidence>
<dbReference type="STRING" id="1166073.SAMN05192530_10783"/>
<dbReference type="Pfam" id="PF10947">
    <property type="entry name" value="DUF2628"/>
    <property type="match status" value="1"/>
</dbReference>
<feature type="transmembrane region" description="Helical" evidence="1">
    <location>
        <begin position="27"/>
        <end position="48"/>
    </location>
</feature>
<evidence type="ECO:0008006" key="4">
    <source>
        <dbReference type="Google" id="ProtNLM"/>
    </source>
</evidence>
<keyword evidence="1" id="KW-0812">Transmembrane</keyword>
<keyword evidence="3" id="KW-1185">Reference proteome</keyword>
<proteinExistence type="predicted"/>
<accession>A0A1H0K4G9</accession>
<dbReference type="InterPro" id="IPR024399">
    <property type="entry name" value="DUF2628"/>
</dbReference>